<gene>
    <name evidence="15" type="ORF">Micbo1qcDRAFT_194043</name>
</gene>
<proteinExistence type="inferred from homology"/>
<dbReference type="Gene3D" id="3.40.50.1820">
    <property type="entry name" value="alpha/beta hydrolase"/>
    <property type="match status" value="1"/>
</dbReference>
<sequence length="398" mass="38630">MPSFTTSTLVLIGLTGSVLAGPIGVLEARQFGGGSSTRNELVNSNGACKSTIVIFARGTTEPGNVGVVVGPSLFSSLGGKVGGDLLVQGVDYTADWNGALSGGDQAGSQKMADLVTQAATQCPSSSIVISGYSQGAQLVHNAAGLLSSSVASKVSAAVVFGDPNNGRAIRGVSKVLSICYTDDNICSRGGGSGTGGHTAYGKDAAKAADFIVQNSGKRGGAAPAPVPAPTTTTAAPIESAVAFPSPSDAFPIAPVVPTGAPVLAPIESAIAFPSPSDAFPVAPGLPTGAPVLAPVESAIAFPSPSDAFPVAPAVPTGAPVIAPVDSAVAFPSSSDAFPTAPAAPTAAPTAAPVATPAPVPVPAPAPGTGAGSGNGRPSLQDLIDRLLAAWGKGRGKGN</sequence>
<evidence type="ECO:0000256" key="7">
    <source>
        <dbReference type="ARBA" id="ARBA00022801"/>
    </source>
</evidence>
<keyword evidence="16" id="KW-1185">Reference proteome</keyword>
<evidence type="ECO:0000256" key="5">
    <source>
        <dbReference type="ARBA" id="ARBA00022525"/>
    </source>
</evidence>
<keyword evidence="9 12" id="KW-1015">Disulfide bond</keyword>
<dbReference type="InterPro" id="IPR029058">
    <property type="entry name" value="AB_hydrolase_fold"/>
</dbReference>
<dbReference type="GO" id="GO:0050525">
    <property type="term" value="F:cutinase activity"/>
    <property type="evidence" value="ECO:0007669"/>
    <property type="project" value="UniProtKB-UniRule"/>
</dbReference>
<dbReference type="InParanoid" id="A0A136J6A4"/>
<dbReference type="Proteomes" id="UP000070501">
    <property type="component" value="Unassembled WGS sequence"/>
</dbReference>
<feature type="active site" evidence="11">
    <location>
        <position position="183"/>
    </location>
</feature>
<evidence type="ECO:0000256" key="3">
    <source>
        <dbReference type="ARBA" id="ARBA00013095"/>
    </source>
</evidence>
<feature type="active site" description="Nucleophile" evidence="11">
    <location>
        <position position="133"/>
    </location>
</feature>
<dbReference type="InterPro" id="IPR000675">
    <property type="entry name" value="Cutinase/axe"/>
</dbReference>
<feature type="chain" id="PRO_5007230147" description="Cutinase" evidence="13">
    <location>
        <begin position="21"/>
        <end position="398"/>
    </location>
</feature>
<dbReference type="SUPFAM" id="SSF53474">
    <property type="entry name" value="alpha/beta-Hydrolases"/>
    <property type="match status" value="1"/>
</dbReference>
<dbReference type="SMART" id="SM01110">
    <property type="entry name" value="Cutinase"/>
    <property type="match status" value="1"/>
</dbReference>
<evidence type="ECO:0000256" key="13">
    <source>
        <dbReference type="RuleBase" id="RU361263"/>
    </source>
</evidence>
<evidence type="ECO:0000256" key="4">
    <source>
        <dbReference type="ARBA" id="ARBA00022487"/>
    </source>
</evidence>
<evidence type="ECO:0000256" key="10">
    <source>
        <dbReference type="ARBA" id="ARBA00034045"/>
    </source>
</evidence>
<feature type="active site" description="Proton donor/acceptor" evidence="11">
    <location>
        <position position="197"/>
    </location>
</feature>
<evidence type="ECO:0000256" key="11">
    <source>
        <dbReference type="PIRSR" id="PIRSR611150-1"/>
    </source>
</evidence>
<dbReference type="STRING" id="196109.A0A136J6A4"/>
<name>A0A136J6A4_9PEZI</name>
<dbReference type="EMBL" id="KQ964248">
    <property type="protein sequence ID" value="KXJ92649.1"/>
    <property type="molecule type" value="Genomic_DNA"/>
</dbReference>
<comment type="function">
    <text evidence="13">Catalyzes the hydrolysis of complex carboxylic polyesters found in the cell wall of plants. Degrades cutin, a macromolecule that forms the structure of the plant cuticle.</text>
</comment>
<evidence type="ECO:0000313" key="15">
    <source>
        <dbReference type="EMBL" id="KXJ92649.1"/>
    </source>
</evidence>
<dbReference type="OrthoDB" id="2975078at2759"/>
<keyword evidence="6 13" id="KW-0732">Signal</keyword>
<evidence type="ECO:0000256" key="1">
    <source>
        <dbReference type="ARBA" id="ARBA00004613"/>
    </source>
</evidence>
<dbReference type="InterPro" id="IPR011150">
    <property type="entry name" value="Cutinase_monf"/>
</dbReference>
<reference evidence="16" key="1">
    <citation type="submission" date="2016-02" db="EMBL/GenBank/DDBJ databases">
        <title>Draft genome sequence of Microdochium bolleyi, a fungal endophyte of beachgrass.</title>
        <authorList>
            <consortium name="DOE Joint Genome Institute"/>
            <person name="David A.S."/>
            <person name="May G."/>
            <person name="Haridas S."/>
            <person name="Lim J."/>
            <person name="Wang M."/>
            <person name="Labutti K."/>
            <person name="Lipzen A."/>
            <person name="Barry K."/>
            <person name="Grigoriev I.V."/>
        </authorList>
    </citation>
    <scope>NUCLEOTIDE SEQUENCE [LARGE SCALE GENOMIC DNA]</scope>
    <source>
        <strain evidence="16">J235TASD1</strain>
    </source>
</reference>
<dbReference type="PANTHER" id="PTHR48250">
    <property type="entry name" value="CUTINASE 2-RELATED"/>
    <property type="match status" value="1"/>
</dbReference>
<feature type="signal peptide" evidence="13">
    <location>
        <begin position="1"/>
        <end position="20"/>
    </location>
</feature>
<dbReference type="GO" id="GO:0005576">
    <property type="term" value="C:extracellular region"/>
    <property type="evidence" value="ECO:0007669"/>
    <property type="project" value="UniProtKB-SubCell"/>
</dbReference>
<comment type="catalytic activity">
    <reaction evidence="10 13">
        <text>cutin + H2O = cutin monomers.</text>
        <dbReference type="EC" id="3.1.1.74"/>
    </reaction>
</comment>
<feature type="disulfide bond" evidence="12">
    <location>
        <begin position="48"/>
        <end position="122"/>
    </location>
</feature>
<evidence type="ECO:0000313" key="16">
    <source>
        <dbReference type="Proteomes" id="UP000070501"/>
    </source>
</evidence>
<dbReference type="PANTHER" id="PTHR48250:SF3">
    <property type="entry name" value="CUTINASE 1-RELATED"/>
    <property type="match status" value="1"/>
</dbReference>
<comment type="similarity">
    <text evidence="2 13">Belongs to the cutinase family.</text>
</comment>
<feature type="region of interest" description="Disordered" evidence="14">
    <location>
        <begin position="335"/>
        <end position="380"/>
    </location>
</feature>
<feature type="compositionally biased region" description="Pro residues" evidence="14">
    <location>
        <begin position="355"/>
        <end position="365"/>
    </location>
</feature>
<keyword evidence="4 13" id="KW-0719">Serine esterase</keyword>
<evidence type="ECO:0000256" key="8">
    <source>
        <dbReference type="ARBA" id="ARBA00023026"/>
    </source>
</evidence>
<keyword evidence="8" id="KW-0843">Virulence</keyword>
<keyword evidence="5 13" id="KW-0964">Secreted</keyword>
<keyword evidence="7 13" id="KW-0378">Hydrolase</keyword>
<dbReference type="PROSITE" id="PS00155">
    <property type="entry name" value="CUTINASE_1"/>
    <property type="match status" value="1"/>
</dbReference>
<dbReference type="GO" id="GO:0016052">
    <property type="term" value="P:carbohydrate catabolic process"/>
    <property type="evidence" value="ECO:0007669"/>
    <property type="project" value="TreeGrafter"/>
</dbReference>
<evidence type="ECO:0000256" key="6">
    <source>
        <dbReference type="ARBA" id="ARBA00022729"/>
    </source>
</evidence>
<dbReference type="InterPro" id="IPR043580">
    <property type="entry name" value="CUTINASE_1"/>
</dbReference>
<feature type="disulfide bond" evidence="12">
    <location>
        <begin position="179"/>
        <end position="186"/>
    </location>
</feature>
<feature type="compositionally biased region" description="Low complexity" evidence="14">
    <location>
        <begin position="338"/>
        <end position="354"/>
    </location>
</feature>
<dbReference type="AlphaFoldDB" id="A0A136J6A4"/>
<dbReference type="EC" id="3.1.1.74" evidence="3 13"/>
<comment type="subcellular location">
    <subcellularLocation>
        <location evidence="1 13">Secreted</location>
    </subcellularLocation>
</comment>
<evidence type="ECO:0000256" key="12">
    <source>
        <dbReference type="PIRSR" id="PIRSR611150-2"/>
    </source>
</evidence>
<evidence type="ECO:0000256" key="2">
    <source>
        <dbReference type="ARBA" id="ARBA00007534"/>
    </source>
</evidence>
<accession>A0A136J6A4</accession>
<organism evidence="15 16">
    <name type="scientific">Microdochium bolleyi</name>
    <dbReference type="NCBI Taxonomy" id="196109"/>
    <lineage>
        <taxon>Eukaryota</taxon>
        <taxon>Fungi</taxon>
        <taxon>Dikarya</taxon>
        <taxon>Ascomycota</taxon>
        <taxon>Pezizomycotina</taxon>
        <taxon>Sordariomycetes</taxon>
        <taxon>Xylariomycetidae</taxon>
        <taxon>Xylariales</taxon>
        <taxon>Microdochiaceae</taxon>
        <taxon>Microdochium</taxon>
    </lineage>
</organism>
<dbReference type="Pfam" id="PF01083">
    <property type="entry name" value="Cutinase"/>
    <property type="match status" value="1"/>
</dbReference>
<protein>
    <recommendedName>
        <fullName evidence="3 13">Cutinase</fullName>
        <ecNumber evidence="3 13">3.1.1.74</ecNumber>
    </recommendedName>
</protein>
<evidence type="ECO:0000256" key="9">
    <source>
        <dbReference type="ARBA" id="ARBA00023157"/>
    </source>
</evidence>
<evidence type="ECO:0000256" key="14">
    <source>
        <dbReference type="SAM" id="MobiDB-lite"/>
    </source>
</evidence>